<evidence type="ECO:0000256" key="4">
    <source>
        <dbReference type="ARBA" id="ARBA00022692"/>
    </source>
</evidence>
<dbReference type="Gene3D" id="3.10.580.10">
    <property type="entry name" value="CBS-domain"/>
    <property type="match status" value="1"/>
</dbReference>
<accession>A0AAP8PNM8</accession>
<evidence type="ECO:0000256" key="9">
    <source>
        <dbReference type="RuleBase" id="RU362011"/>
    </source>
</evidence>
<reference evidence="11 12" key="1">
    <citation type="submission" date="2017-08" db="EMBL/GenBank/DDBJ databases">
        <title>Draft genome sequences of 64 type strains of genus Staph aureus.</title>
        <authorList>
            <person name="Cole K."/>
            <person name="Golubchik T."/>
            <person name="Russell J."/>
            <person name="Foster D."/>
            <person name="Llewelyn M."/>
            <person name="Wilson D."/>
            <person name="Crook D."/>
            <person name="Paul J."/>
        </authorList>
    </citation>
    <scope>NUCLEOTIDE SEQUENCE [LARGE SCALE GENOMIC DNA]</scope>
    <source>
        <strain evidence="11 12">NCTC 12101</strain>
    </source>
</reference>
<dbReference type="Gene3D" id="1.25.60.10">
    <property type="entry name" value="MgtE N-terminal domain-like"/>
    <property type="match status" value="1"/>
</dbReference>
<feature type="transmembrane region" description="Helical" evidence="9">
    <location>
        <begin position="337"/>
        <end position="364"/>
    </location>
</feature>
<dbReference type="InterPro" id="IPR006668">
    <property type="entry name" value="Mg_transptr_MgtE_intracell_dom"/>
</dbReference>
<dbReference type="CDD" id="cd04606">
    <property type="entry name" value="CBS_pair_Mg_transporter"/>
    <property type="match status" value="1"/>
</dbReference>
<evidence type="ECO:0000256" key="5">
    <source>
        <dbReference type="ARBA" id="ARBA00022842"/>
    </source>
</evidence>
<dbReference type="SMART" id="SM00924">
    <property type="entry name" value="MgtE_N"/>
    <property type="match status" value="1"/>
</dbReference>
<feature type="transmembrane region" description="Helical" evidence="9">
    <location>
        <begin position="311"/>
        <end position="331"/>
    </location>
</feature>
<dbReference type="InterPro" id="IPR000644">
    <property type="entry name" value="CBS_dom"/>
</dbReference>
<feature type="domain" description="CBS" evidence="10">
    <location>
        <begin position="229"/>
        <end position="285"/>
    </location>
</feature>
<feature type="transmembrane region" description="Helical" evidence="9">
    <location>
        <begin position="413"/>
        <end position="438"/>
    </location>
</feature>
<dbReference type="Pfam" id="PF00571">
    <property type="entry name" value="CBS"/>
    <property type="match status" value="2"/>
</dbReference>
<dbReference type="EMBL" id="PPQW01000055">
    <property type="protein sequence ID" value="PNZ66685.1"/>
    <property type="molecule type" value="Genomic_DNA"/>
</dbReference>
<dbReference type="InterPro" id="IPR036739">
    <property type="entry name" value="SLC41_membr_dom_sf"/>
</dbReference>
<dbReference type="SUPFAM" id="SSF161093">
    <property type="entry name" value="MgtE membrane domain-like"/>
    <property type="match status" value="1"/>
</dbReference>
<dbReference type="InterPro" id="IPR046342">
    <property type="entry name" value="CBS_dom_sf"/>
</dbReference>
<keyword evidence="4 9" id="KW-0812">Transmembrane</keyword>
<evidence type="ECO:0000256" key="1">
    <source>
        <dbReference type="ARBA" id="ARBA00004141"/>
    </source>
</evidence>
<proteinExistence type="inferred from homology"/>
<dbReference type="Pfam" id="PF01769">
    <property type="entry name" value="MgtE"/>
    <property type="match status" value="1"/>
</dbReference>
<dbReference type="NCBIfam" id="TIGR00400">
    <property type="entry name" value="mgtE"/>
    <property type="match status" value="1"/>
</dbReference>
<evidence type="ECO:0000256" key="8">
    <source>
        <dbReference type="PROSITE-ProRule" id="PRU00703"/>
    </source>
</evidence>
<comment type="subcellular location">
    <subcellularLocation>
        <location evidence="9">Cell membrane</location>
        <topology evidence="9">Multi-pass membrane protein</topology>
    </subcellularLocation>
    <subcellularLocation>
        <location evidence="1">Membrane</location>
        <topology evidence="1">Multi-pass membrane protein</topology>
    </subcellularLocation>
</comment>
<evidence type="ECO:0000256" key="6">
    <source>
        <dbReference type="ARBA" id="ARBA00022989"/>
    </source>
</evidence>
<dbReference type="PANTHER" id="PTHR43773">
    <property type="entry name" value="MAGNESIUM TRANSPORTER MGTE"/>
    <property type="match status" value="1"/>
</dbReference>
<feature type="transmembrane region" description="Helical" evidence="9">
    <location>
        <begin position="459"/>
        <end position="476"/>
    </location>
</feature>
<evidence type="ECO:0000313" key="11">
    <source>
        <dbReference type="EMBL" id="PNZ66685.1"/>
    </source>
</evidence>
<keyword evidence="5 9" id="KW-0460">Magnesium</keyword>
<dbReference type="SUPFAM" id="SSF54631">
    <property type="entry name" value="CBS-domain pair"/>
    <property type="match status" value="1"/>
</dbReference>
<evidence type="ECO:0000256" key="3">
    <source>
        <dbReference type="ARBA" id="ARBA00022448"/>
    </source>
</evidence>
<gene>
    <name evidence="11" type="primary">mgtE</name>
    <name evidence="11" type="ORF">CD158_07910</name>
</gene>
<evidence type="ECO:0000259" key="10">
    <source>
        <dbReference type="PROSITE" id="PS51371"/>
    </source>
</evidence>
<keyword evidence="8" id="KW-0129">CBS domain</keyword>
<dbReference type="PANTHER" id="PTHR43773:SF1">
    <property type="entry name" value="MAGNESIUM TRANSPORTER MGTE"/>
    <property type="match status" value="1"/>
</dbReference>
<dbReference type="AlphaFoldDB" id="A0AAP8PNM8"/>
<comment type="subunit">
    <text evidence="9">Homodimer.</text>
</comment>
<comment type="function">
    <text evidence="9">Acts as a magnesium transporter.</text>
</comment>
<dbReference type="InterPro" id="IPR006667">
    <property type="entry name" value="SLC41_membr_dom"/>
</dbReference>
<dbReference type="PROSITE" id="PS51371">
    <property type="entry name" value="CBS"/>
    <property type="match status" value="2"/>
</dbReference>
<comment type="caution">
    <text evidence="11">The sequence shown here is derived from an EMBL/GenBank/DDBJ whole genome shotgun (WGS) entry which is preliminary data.</text>
</comment>
<protein>
    <recommendedName>
        <fullName evidence="9">Magnesium transporter MgtE</fullName>
    </recommendedName>
</protein>
<evidence type="ECO:0000256" key="2">
    <source>
        <dbReference type="ARBA" id="ARBA00009749"/>
    </source>
</evidence>
<keyword evidence="9" id="KW-1003">Cell membrane</keyword>
<organism evidence="11 12">
    <name type="scientific">Staphylococcus auricularis</name>
    <dbReference type="NCBI Taxonomy" id="29379"/>
    <lineage>
        <taxon>Bacteria</taxon>
        <taxon>Bacillati</taxon>
        <taxon>Bacillota</taxon>
        <taxon>Bacilli</taxon>
        <taxon>Bacillales</taxon>
        <taxon>Staphylococcaceae</taxon>
        <taxon>Staphylococcus</taxon>
    </lineage>
</organism>
<sequence length="477" mass="53409">MYADLFLSFRLWRWLTVTNNNDTKLLDDEEVYNKSLLDQLLSENNIDDFREEFLSMHTYEQSEYFEDSDDEVRQAIFEVLSPQEVAEFFDQLEMDDEAYEELFETINANYASKVLEDMSYDNAVDIMNHLSKQKIVSLLTLMNQEDSKEIKALLHYEEDTAGGIMTTEYISLKSTMPVREALLQVKEQAPDAETIYMIYAINDDKQLVGVLSLRDLITAENDAYIEDVMQERVISVNVADDQEDVAQKMRDYDFIAIPVLDYQDHLLGIITIDDILDVMDEEASEDYSRLAGVSDVDATNTSIVKTSAQRLPWLIVLTFLGMITATILGSFEETLSQVALLAAFIPIISGMSGNSGTQSLAVSVRNISTGEIDERSKFKVALREAGSGFLSGFVCAVILCLIIIVLYREPILALIVGGSLTVAMTVGTLVGSIIPLIMNKFNIDPAVASGPFITTINDIVSMLIYFGLATTFMSYLV</sequence>
<feature type="domain" description="CBS" evidence="10">
    <location>
        <begin position="165"/>
        <end position="228"/>
    </location>
</feature>
<dbReference type="GO" id="GO:0015095">
    <property type="term" value="F:magnesium ion transmembrane transporter activity"/>
    <property type="evidence" value="ECO:0007669"/>
    <property type="project" value="UniProtKB-UniRule"/>
</dbReference>
<dbReference type="InterPro" id="IPR006669">
    <property type="entry name" value="MgtE_transporter"/>
</dbReference>
<dbReference type="SMART" id="SM00116">
    <property type="entry name" value="CBS"/>
    <property type="match status" value="2"/>
</dbReference>
<evidence type="ECO:0000313" key="12">
    <source>
        <dbReference type="Proteomes" id="UP000242470"/>
    </source>
</evidence>
<keyword evidence="7 9" id="KW-0472">Membrane</keyword>
<keyword evidence="6 9" id="KW-1133">Transmembrane helix</keyword>
<dbReference type="Proteomes" id="UP000242470">
    <property type="component" value="Unassembled WGS sequence"/>
</dbReference>
<evidence type="ECO:0000256" key="7">
    <source>
        <dbReference type="ARBA" id="ARBA00023136"/>
    </source>
</evidence>
<dbReference type="GO" id="GO:0005886">
    <property type="term" value="C:plasma membrane"/>
    <property type="evidence" value="ECO:0007669"/>
    <property type="project" value="UniProtKB-SubCell"/>
</dbReference>
<dbReference type="Gene3D" id="1.10.357.20">
    <property type="entry name" value="SLC41 divalent cation transporters, integral membrane domain"/>
    <property type="match status" value="1"/>
</dbReference>
<keyword evidence="9" id="KW-0479">Metal-binding</keyword>
<dbReference type="Pfam" id="PF03448">
    <property type="entry name" value="MgtE_N"/>
    <property type="match status" value="1"/>
</dbReference>
<dbReference type="GO" id="GO:0046872">
    <property type="term" value="F:metal ion binding"/>
    <property type="evidence" value="ECO:0007669"/>
    <property type="project" value="UniProtKB-KW"/>
</dbReference>
<name>A0AAP8PNM8_9STAP</name>
<dbReference type="InterPro" id="IPR038076">
    <property type="entry name" value="MgtE_N_sf"/>
</dbReference>
<dbReference type="SUPFAM" id="SSF158791">
    <property type="entry name" value="MgtE N-terminal domain-like"/>
    <property type="match status" value="1"/>
</dbReference>
<comment type="similarity">
    <text evidence="2 9">Belongs to the SLC41A transporter family.</text>
</comment>
<keyword evidence="3 9" id="KW-0813">Transport</keyword>
<feature type="transmembrane region" description="Helical" evidence="9">
    <location>
        <begin position="385"/>
        <end position="407"/>
    </location>
</feature>